<proteinExistence type="predicted"/>
<reference evidence="1" key="1">
    <citation type="submission" date="2022-09" db="EMBL/GenBank/DDBJ databases">
        <title>Australian commercial rhizobial inoculants.</title>
        <authorList>
            <person name="Kohlmeier M.G."/>
            <person name="O'Hara G.W."/>
            <person name="Colombi E."/>
            <person name="Ramsay J.P."/>
            <person name="Terpolilli J."/>
        </authorList>
    </citation>
    <scope>NUCLEOTIDE SEQUENCE</scope>
    <source>
        <strain evidence="1">WSM1592</strain>
    </source>
</reference>
<dbReference type="Proteomes" id="UP001060123">
    <property type="component" value="Chromosome"/>
</dbReference>
<name>A0ABY5XFS0_RHISU</name>
<dbReference type="EMBL" id="CP104143">
    <property type="protein sequence ID" value="UWU12803.1"/>
    <property type="molecule type" value="Genomic_DNA"/>
</dbReference>
<organism evidence="1 2">
    <name type="scientific">Rhizobium sullae</name>
    <name type="common">Rhizobium hedysari</name>
    <dbReference type="NCBI Taxonomy" id="50338"/>
    <lineage>
        <taxon>Bacteria</taxon>
        <taxon>Pseudomonadati</taxon>
        <taxon>Pseudomonadota</taxon>
        <taxon>Alphaproteobacteria</taxon>
        <taxon>Hyphomicrobiales</taxon>
        <taxon>Rhizobiaceae</taxon>
        <taxon>Rhizobium/Agrobacterium group</taxon>
        <taxon>Rhizobium</taxon>
    </lineage>
</organism>
<sequence length="306" mass="33752">MMGQCVVCGSAAEIGSNGDVRQYRCDRCGPFVVTGTAVAVLKGRTQPTGKVNDLIVAKVSHYIRTHSTEEDWLEIDSALIDEMVAQKLPSPNQQIENLLRWMAEQVGEDHLAALEFSAMDVCAIMGAASEDSAGDLMDEATSSGLIQFVPDDCYRLTKAAWDRLSASEPPHIPRQQRGDFVDSARMAELRAISDSQFDLTRLVRMCEEINSAWGAGNTISVAMLARAMVDHVPPIFGQTNFSQVTSQASRSIRGSFEHIQTALRHIADGALHTQIRRRETIPTTTQVDFRQSFDVLLSELVRILRS</sequence>
<evidence type="ECO:0008006" key="3">
    <source>
        <dbReference type="Google" id="ProtNLM"/>
    </source>
</evidence>
<dbReference type="RefSeq" id="WP_156915207.1">
    <property type="nucleotide sequence ID" value="NZ_CP104143.1"/>
</dbReference>
<protein>
    <recommendedName>
        <fullName evidence="3">DUF4145 domain-containing protein</fullName>
    </recommendedName>
</protein>
<keyword evidence="2" id="KW-1185">Reference proteome</keyword>
<gene>
    <name evidence="1" type="ORF">N2599_11510</name>
</gene>
<accession>A0ABY5XFS0</accession>
<evidence type="ECO:0000313" key="2">
    <source>
        <dbReference type="Proteomes" id="UP001060123"/>
    </source>
</evidence>
<evidence type="ECO:0000313" key="1">
    <source>
        <dbReference type="EMBL" id="UWU12803.1"/>
    </source>
</evidence>